<organism evidence="2 3">
    <name type="scientific">Curvularia clavata</name>
    <dbReference type="NCBI Taxonomy" id="95742"/>
    <lineage>
        <taxon>Eukaryota</taxon>
        <taxon>Fungi</taxon>
        <taxon>Dikarya</taxon>
        <taxon>Ascomycota</taxon>
        <taxon>Pezizomycotina</taxon>
        <taxon>Dothideomycetes</taxon>
        <taxon>Pleosporomycetidae</taxon>
        <taxon>Pleosporales</taxon>
        <taxon>Pleosporineae</taxon>
        <taxon>Pleosporaceae</taxon>
        <taxon>Curvularia</taxon>
    </lineage>
</organism>
<name>A0A9Q8Z9Q1_CURCL</name>
<feature type="compositionally biased region" description="Basic and acidic residues" evidence="1">
    <location>
        <begin position="208"/>
        <end position="220"/>
    </location>
</feature>
<evidence type="ECO:0000313" key="2">
    <source>
        <dbReference type="EMBL" id="USP78167.1"/>
    </source>
</evidence>
<dbReference type="AlphaFoldDB" id="A0A9Q8Z9Q1"/>
<feature type="region of interest" description="Disordered" evidence="1">
    <location>
        <begin position="197"/>
        <end position="228"/>
    </location>
</feature>
<evidence type="ECO:0000313" key="3">
    <source>
        <dbReference type="Proteomes" id="UP001056012"/>
    </source>
</evidence>
<dbReference type="Proteomes" id="UP001056012">
    <property type="component" value="Chromosome 4"/>
</dbReference>
<gene>
    <name evidence="2" type="ORF">yc1106_05441</name>
</gene>
<dbReference type="VEuPathDB" id="FungiDB:yc1106_05441"/>
<protein>
    <recommendedName>
        <fullName evidence="4">CCR4-NOT transcription complex subunit 11</fullName>
    </recommendedName>
</protein>
<evidence type="ECO:0000256" key="1">
    <source>
        <dbReference type="SAM" id="MobiDB-lite"/>
    </source>
</evidence>
<sequence length="382" mass="43589">MSYLTATLTNAEINLISDPNRPCCDAIRDLDMLSQSMRINADPFEESLRIKNTVDAFERRATVEPSLEVLAVILNCEYKLWKLNEDTPLRFKPFLSHWIGALLAIDEQLAAWQLDTNTNSHTKNTVTTDEILRIRARCIKGLLADRPLSSKEPIWRAYQRMLENEASLLDFDLIPYMQMLVETEVWDRLPEARTRNAEKHVQNGVPNSKEKKELLKDESQRVNGSESWEEGMLRKLREAPDEAVEELSHLPLEISSLDYLTRLLVDDTFKEVGVDGPNIILRFIQHALRLVEAMGAPPPTSELTANGTNHGGENGPSIVEYGKEAQTRAISILLLFIKSSMSKGKLDAGLLIFEIQEICIRYLWMKEVRDFRAWIEQGPLDD</sequence>
<evidence type="ECO:0008006" key="4">
    <source>
        <dbReference type="Google" id="ProtNLM"/>
    </source>
</evidence>
<proteinExistence type="predicted"/>
<reference evidence="2" key="1">
    <citation type="submission" date="2021-12" db="EMBL/GenBank/DDBJ databases">
        <title>Curvularia clavata genome.</title>
        <authorList>
            <person name="Cao Y."/>
        </authorList>
    </citation>
    <scope>NUCLEOTIDE SEQUENCE</scope>
    <source>
        <strain evidence="2">Yc1106</strain>
    </source>
</reference>
<dbReference type="EMBL" id="CP089277">
    <property type="protein sequence ID" value="USP78167.1"/>
    <property type="molecule type" value="Genomic_DNA"/>
</dbReference>
<dbReference type="OrthoDB" id="10265389at2759"/>
<keyword evidence="3" id="KW-1185">Reference proteome</keyword>
<accession>A0A9Q8Z9Q1</accession>